<dbReference type="Proteomes" id="UP000230002">
    <property type="component" value="Unassembled WGS sequence"/>
</dbReference>
<dbReference type="OrthoDB" id="5215911at2759"/>
<organism evidence="1 2">
    <name type="scientific">Ganoderma sinense ZZ0214-1</name>
    <dbReference type="NCBI Taxonomy" id="1077348"/>
    <lineage>
        <taxon>Eukaryota</taxon>
        <taxon>Fungi</taxon>
        <taxon>Dikarya</taxon>
        <taxon>Basidiomycota</taxon>
        <taxon>Agaricomycotina</taxon>
        <taxon>Agaricomycetes</taxon>
        <taxon>Polyporales</taxon>
        <taxon>Polyporaceae</taxon>
        <taxon>Ganoderma</taxon>
    </lineage>
</organism>
<accession>A0A2G8SBD1</accession>
<dbReference type="AlphaFoldDB" id="A0A2G8SBD1"/>
<protein>
    <submittedName>
        <fullName evidence="1">Uncharacterized protein</fullName>
    </submittedName>
</protein>
<comment type="caution">
    <text evidence="1">The sequence shown here is derived from an EMBL/GenBank/DDBJ whole genome shotgun (WGS) entry which is preliminary data.</text>
</comment>
<evidence type="ECO:0000313" key="2">
    <source>
        <dbReference type="Proteomes" id="UP000230002"/>
    </source>
</evidence>
<dbReference type="EMBL" id="AYKW01000012">
    <property type="protein sequence ID" value="PIL31074.1"/>
    <property type="molecule type" value="Genomic_DNA"/>
</dbReference>
<sequence length="153" mass="16297">MTILAGALLPLASPGYLLLARNPMCLSTKSHLPSPLACLGSGLPYSYHSLNFAHGPNALHVLSIADSVRSFVLYGTTFFANGLILRAGVGPGPSLLVLGACQAACWLTSIPMYVYGKRVRSFIARHPRLFRGDLPASSFDNSTEHSDGKSVPR</sequence>
<evidence type="ECO:0000313" key="1">
    <source>
        <dbReference type="EMBL" id="PIL31074.1"/>
    </source>
</evidence>
<keyword evidence="2" id="KW-1185">Reference proteome</keyword>
<proteinExistence type="predicted"/>
<reference evidence="1 2" key="1">
    <citation type="journal article" date="2015" name="Sci. Rep.">
        <title>Chromosome-level genome map provides insights into diverse defense mechanisms in the medicinal fungus Ganoderma sinense.</title>
        <authorList>
            <person name="Zhu Y."/>
            <person name="Xu J."/>
            <person name="Sun C."/>
            <person name="Zhou S."/>
            <person name="Xu H."/>
            <person name="Nelson D.R."/>
            <person name="Qian J."/>
            <person name="Song J."/>
            <person name="Luo H."/>
            <person name="Xiang L."/>
            <person name="Li Y."/>
            <person name="Xu Z."/>
            <person name="Ji A."/>
            <person name="Wang L."/>
            <person name="Lu S."/>
            <person name="Hayward A."/>
            <person name="Sun W."/>
            <person name="Li X."/>
            <person name="Schwartz D.C."/>
            <person name="Wang Y."/>
            <person name="Chen S."/>
        </authorList>
    </citation>
    <scope>NUCLEOTIDE SEQUENCE [LARGE SCALE GENOMIC DNA]</scope>
    <source>
        <strain evidence="1 2">ZZ0214-1</strain>
    </source>
</reference>
<name>A0A2G8SBD1_9APHY</name>
<dbReference type="STRING" id="1077348.A0A2G8SBD1"/>
<gene>
    <name evidence="1" type="ORF">GSI_05770</name>
</gene>